<dbReference type="InterPro" id="IPR029045">
    <property type="entry name" value="ClpP/crotonase-like_dom_sf"/>
</dbReference>
<comment type="caution">
    <text evidence="3">The sequence shown here is derived from an EMBL/GenBank/DDBJ whole genome shotgun (WGS) entry which is preliminary data.</text>
</comment>
<dbReference type="RefSeq" id="WP_116857557.1">
    <property type="nucleotide sequence ID" value="NZ_QTJV01000019.1"/>
</dbReference>
<dbReference type="PANTHER" id="PTHR11941">
    <property type="entry name" value="ENOYL-COA HYDRATASE-RELATED"/>
    <property type="match status" value="1"/>
</dbReference>
<evidence type="ECO:0000313" key="4">
    <source>
        <dbReference type="Proteomes" id="UP000261174"/>
    </source>
</evidence>
<organism evidence="3 4">
    <name type="scientific">Chitinophaga silvisoli</name>
    <dbReference type="NCBI Taxonomy" id="2291814"/>
    <lineage>
        <taxon>Bacteria</taxon>
        <taxon>Pseudomonadati</taxon>
        <taxon>Bacteroidota</taxon>
        <taxon>Chitinophagia</taxon>
        <taxon>Chitinophagales</taxon>
        <taxon>Chitinophagaceae</taxon>
        <taxon>Chitinophaga</taxon>
    </lineage>
</organism>
<dbReference type="Gene3D" id="3.90.226.10">
    <property type="entry name" value="2-enoyl-CoA Hydratase, Chain A, domain 1"/>
    <property type="match status" value="1"/>
</dbReference>
<dbReference type="CDD" id="cd06558">
    <property type="entry name" value="crotonase-like"/>
    <property type="match status" value="1"/>
</dbReference>
<dbReference type="Pfam" id="PF00378">
    <property type="entry name" value="ECH_1"/>
    <property type="match status" value="1"/>
</dbReference>
<evidence type="ECO:0000313" key="3">
    <source>
        <dbReference type="EMBL" id="RFM30798.1"/>
    </source>
</evidence>
<dbReference type="InterPro" id="IPR018376">
    <property type="entry name" value="Enoyl-CoA_hyd/isom_CS"/>
</dbReference>
<accession>A0A3E1NSQ5</accession>
<reference evidence="3 4" key="1">
    <citation type="submission" date="2018-08" db="EMBL/GenBank/DDBJ databases">
        <title>Chitinophaga sp. K20C18050901, a novel bacterium isolated from forest soil.</title>
        <authorList>
            <person name="Wang C."/>
        </authorList>
    </citation>
    <scope>NUCLEOTIDE SEQUENCE [LARGE SCALE GENOMIC DNA]</scope>
    <source>
        <strain evidence="3 4">K20C18050901</strain>
    </source>
</reference>
<dbReference type="AlphaFoldDB" id="A0A3E1NSQ5"/>
<gene>
    <name evidence="3" type="ORF">DXN04_32315</name>
</gene>
<proteinExistence type="inferred from homology"/>
<dbReference type="GO" id="GO:0006635">
    <property type="term" value="P:fatty acid beta-oxidation"/>
    <property type="evidence" value="ECO:0007669"/>
    <property type="project" value="TreeGrafter"/>
</dbReference>
<dbReference type="OrthoDB" id="9775794at2"/>
<dbReference type="InterPro" id="IPR001753">
    <property type="entry name" value="Enoyl-CoA_hydra/iso"/>
</dbReference>
<dbReference type="SUPFAM" id="SSF52096">
    <property type="entry name" value="ClpP/crotonase"/>
    <property type="match status" value="1"/>
</dbReference>
<evidence type="ECO:0000256" key="1">
    <source>
        <dbReference type="ARBA" id="ARBA00005254"/>
    </source>
</evidence>
<dbReference type="EMBL" id="QTJV01000019">
    <property type="protein sequence ID" value="RFM30798.1"/>
    <property type="molecule type" value="Genomic_DNA"/>
</dbReference>
<keyword evidence="4" id="KW-1185">Reference proteome</keyword>
<comment type="similarity">
    <text evidence="1 2">Belongs to the enoyl-CoA hydratase/isomerase family.</text>
</comment>
<dbReference type="Proteomes" id="UP000261174">
    <property type="component" value="Unassembled WGS sequence"/>
</dbReference>
<dbReference type="GO" id="GO:0016853">
    <property type="term" value="F:isomerase activity"/>
    <property type="evidence" value="ECO:0007669"/>
    <property type="project" value="UniProtKB-KW"/>
</dbReference>
<dbReference type="PANTHER" id="PTHR11941:SF54">
    <property type="entry name" value="ENOYL-COA HYDRATASE, MITOCHONDRIAL"/>
    <property type="match status" value="1"/>
</dbReference>
<dbReference type="PROSITE" id="PS00166">
    <property type="entry name" value="ENOYL_COA_HYDRATASE"/>
    <property type="match status" value="1"/>
</dbReference>
<evidence type="ECO:0000256" key="2">
    <source>
        <dbReference type="RuleBase" id="RU003707"/>
    </source>
</evidence>
<protein>
    <submittedName>
        <fullName evidence="3">Enoyl-CoA hydratase/isomerase family protein</fullName>
    </submittedName>
</protein>
<name>A0A3E1NSQ5_9BACT</name>
<keyword evidence="3" id="KW-0413">Isomerase</keyword>
<sequence length="274" mass="29438">MDKLNVDIRNGVAFASINNPPLNVLDASLMISLGQFVASMQEDKTVKVIVFQSADPDFFIAHGDTNYIVDPTSFASLASPEMLQAPINPMQHLHEQIRQLSQVTIAVIDGFVRGGGAELALACDMRFASLEKARFGQPETLMGIIPGGGGTQYLTRLIGRARTMEVIVGGELLDGVMAEKYGLVNRALPQADLYNYVNALATRIAKLPEDVADYAVKAIDAASGDLYEGLTLENQLCMGLFARPATVARAKVALAAGVQTREGEKDLEGILNKL</sequence>